<dbReference type="Proteomes" id="UP000324800">
    <property type="component" value="Unassembled WGS sequence"/>
</dbReference>
<protein>
    <submittedName>
        <fullName evidence="2">Uncharacterized protein</fullName>
    </submittedName>
</protein>
<dbReference type="AlphaFoldDB" id="A0A5J4PMQ5"/>
<name>A0A5J4PMQ5_9EUKA</name>
<keyword evidence="1" id="KW-0732">Signal</keyword>
<feature type="chain" id="PRO_5023900343" evidence="1">
    <location>
        <begin position="17"/>
        <end position="73"/>
    </location>
</feature>
<organism evidence="2 3">
    <name type="scientific">Streblomastix strix</name>
    <dbReference type="NCBI Taxonomy" id="222440"/>
    <lineage>
        <taxon>Eukaryota</taxon>
        <taxon>Metamonada</taxon>
        <taxon>Preaxostyla</taxon>
        <taxon>Oxymonadida</taxon>
        <taxon>Streblomastigidae</taxon>
        <taxon>Streblomastix</taxon>
    </lineage>
</organism>
<feature type="non-terminal residue" evidence="2">
    <location>
        <position position="73"/>
    </location>
</feature>
<feature type="signal peptide" evidence="1">
    <location>
        <begin position="1"/>
        <end position="16"/>
    </location>
</feature>
<comment type="caution">
    <text evidence="2">The sequence shown here is derived from an EMBL/GenBank/DDBJ whole genome shotgun (WGS) entry which is preliminary data.</text>
</comment>
<gene>
    <name evidence="2" type="ORF">EZS28_056362</name>
</gene>
<dbReference type="EMBL" id="SNRW01049905">
    <property type="protein sequence ID" value="KAA6310158.1"/>
    <property type="molecule type" value="Genomic_DNA"/>
</dbReference>
<accession>A0A5J4PMQ5</accession>
<sequence length="73" mass="8118">MKAFIVFAILTSLSFAEIFYLPPQIEEPPPDPPLPDTLKLVFDAISYISGDHTINIRQSYTEATQAVYSAGEK</sequence>
<reference evidence="2 3" key="1">
    <citation type="submission" date="2019-03" db="EMBL/GenBank/DDBJ databases">
        <title>Single cell metagenomics reveals metabolic interactions within the superorganism composed of flagellate Streblomastix strix and complex community of Bacteroidetes bacteria on its surface.</title>
        <authorList>
            <person name="Treitli S.C."/>
            <person name="Kolisko M."/>
            <person name="Husnik F."/>
            <person name="Keeling P."/>
            <person name="Hampl V."/>
        </authorList>
    </citation>
    <scope>NUCLEOTIDE SEQUENCE [LARGE SCALE GENOMIC DNA]</scope>
    <source>
        <strain evidence="2">ST1C</strain>
    </source>
</reference>
<evidence type="ECO:0000256" key="1">
    <source>
        <dbReference type="SAM" id="SignalP"/>
    </source>
</evidence>
<proteinExistence type="predicted"/>
<evidence type="ECO:0000313" key="3">
    <source>
        <dbReference type="Proteomes" id="UP000324800"/>
    </source>
</evidence>
<evidence type="ECO:0000313" key="2">
    <source>
        <dbReference type="EMBL" id="KAA6310158.1"/>
    </source>
</evidence>